<evidence type="ECO:0008006" key="9">
    <source>
        <dbReference type="Google" id="ProtNLM"/>
    </source>
</evidence>
<gene>
    <name evidence="7" type="ORF">Sjap_001293</name>
</gene>
<feature type="transmembrane region" description="Helical" evidence="6">
    <location>
        <begin position="159"/>
        <end position="179"/>
    </location>
</feature>
<feature type="transmembrane region" description="Helical" evidence="6">
    <location>
        <begin position="315"/>
        <end position="341"/>
    </location>
</feature>
<proteinExistence type="inferred from homology"/>
<feature type="transmembrane region" description="Helical" evidence="6">
    <location>
        <begin position="414"/>
        <end position="433"/>
    </location>
</feature>
<dbReference type="GO" id="GO:0031464">
    <property type="term" value="C:Cul4A-RING E3 ubiquitin ligase complex"/>
    <property type="evidence" value="ECO:0007669"/>
    <property type="project" value="TreeGrafter"/>
</dbReference>
<dbReference type="PANTHER" id="PTHR14255">
    <property type="entry name" value="CEREBLON"/>
    <property type="match status" value="1"/>
</dbReference>
<keyword evidence="4 6" id="KW-1133">Transmembrane helix</keyword>
<feature type="transmembrane region" description="Helical" evidence="6">
    <location>
        <begin position="263"/>
        <end position="285"/>
    </location>
</feature>
<comment type="subcellular location">
    <subcellularLocation>
        <location evidence="1">Membrane</location>
        <topology evidence="1">Multi-pass membrane protein</topology>
    </subcellularLocation>
</comment>
<dbReference type="Proteomes" id="UP001417504">
    <property type="component" value="Unassembled WGS sequence"/>
</dbReference>
<feature type="transmembrane region" description="Helical" evidence="6">
    <location>
        <begin position="383"/>
        <end position="402"/>
    </location>
</feature>
<feature type="transmembrane region" description="Helical" evidence="6">
    <location>
        <begin position="7"/>
        <end position="27"/>
    </location>
</feature>
<evidence type="ECO:0000313" key="7">
    <source>
        <dbReference type="EMBL" id="KAK9153813.1"/>
    </source>
</evidence>
<dbReference type="GO" id="GO:0016567">
    <property type="term" value="P:protein ubiquitination"/>
    <property type="evidence" value="ECO:0007669"/>
    <property type="project" value="TreeGrafter"/>
</dbReference>
<sequence>MVGGTKAFVLYLTSLSSLAIVLSVLFFDDLRTYLTQHGFNGVHNGLNSALYRDPNWVGSGFGSHNGGLDRGARIWPKLEFNWRVGLATVIGFLGSAFGTVGGVGGMIMGASISSVWYNLRVPHPAKNVPIIDYDLALLFQPMLMLGITIGVALSVVFPFWLITILIIILFAGTSGRSFFKGLEMWKQETILKIEMEAQKQATVDSHDNLVIGGEYEPFITPTEEKSVFQTLRFNLRWKGLLVLMTVWVSFLILQINNTKVCSLWYWVLNILQIPIALVVFGFEAVKLYRECKKRRTAGNLESVCEATIRWTVPHIAFCAFCGILGGTVGGLLGSGGGFILGPLLLELGVIPQVASATATFVMMYSSSLSVIEFYFLNRFPMPFALYLMSVSLVAGFWGQYIVRKLIAILKRASIIVFILSAVIFASALTMGVVGTQKSLDMIQHHDYMGFLNFCSSS</sequence>
<keyword evidence="5 6" id="KW-0472">Membrane</keyword>
<name>A0AAP0KL75_9MAGN</name>
<keyword evidence="8" id="KW-1185">Reference proteome</keyword>
<feature type="transmembrane region" description="Helical" evidence="6">
    <location>
        <begin position="239"/>
        <end position="257"/>
    </location>
</feature>
<dbReference type="InterPro" id="IPR002781">
    <property type="entry name" value="TM_pro_TauE-like"/>
</dbReference>
<dbReference type="PANTHER" id="PTHR14255:SF5">
    <property type="entry name" value="SULFITE EXPORTER TAUE_SAFE FAMILY PROTEIN 4"/>
    <property type="match status" value="1"/>
</dbReference>
<evidence type="ECO:0000256" key="3">
    <source>
        <dbReference type="ARBA" id="ARBA00022692"/>
    </source>
</evidence>
<dbReference type="AlphaFoldDB" id="A0AAP0KL75"/>
<evidence type="ECO:0000256" key="4">
    <source>
        <dbReference type="ARBA" id="ARBA00022989"/>
    </source>
</evidence>
<reference evidence="7 8" key="1">
    <citation type="submission" date="2024-01" db="EMBL/GenBank/DDBJ databases">
        <title>Genome assemblies of Stephania.</title>
        <authorList>
            <person name="Yang L."/>
        </authorList>
    </citation>
    <scope>NUCLEOTIDE SEQUENCE [LARGE SCALE GENOMIC DNA]</scope>
    <source>
        <strain evidence="7">QJT</strain>
        <tissue evidence="7">Leaf</tissue>
    </source>
</reference>
<organism evidence="7 8">
    <name type="scientific">Stephania japonica</name>
    <dbReference type="NCBI Taxonomy" id="461633"/>
    <lineage>
        <taxon>Eukaryota</taxon>
        <taxon>Viridiplantae</taxon>
        <taxon>Streptophyta</taxon>
        <taxon>Embryophyta</taxon>
        <taxon>Tracheophyta</taxon>
        <taxon>Spermatophyta</taxon>
        <taxon>Magnoliopsida</taxon>
        <taxon>Ranunculales</taxon>
        <taxon>Menispermaceae</taxon>
        <taxon>Menispermoideae</taxon>
        <taxon>Cissampelideae</taxon>
        <taxon>Stephania</taxon>
    </lineage>
</organism>
<comment type="caution">
    <text evidence="7">The sequence shown here is derived from an EMBL/GenBank/DDBJ whole genome shotgun (WGS) entry which is preliminary data.</text>
</comment>
<comment type="similarity">
    <text evidence="2">Belongs to the 4-toluene sulfonate uptake permease (TSUP) (TC 2.A.102) family.</text>
</comment>
<protein>
    <recommendedName>
        <fullName evidence="9">Sulfite exporter TauE/SafE family protein</fullName>
    </recommendedName>
</protein>
<evidence type="ECO:0000313" key="8">
    <source>
        <dbReference type="Proteomes" id="UP001417504"/>
    </source>
</evidence>
<feature type="transmembrane region" description="Helical" evidence="6">
    <location>
        <begin position="353"/>
        <end position="376"/>
    </location>
</feature>
<feature type="transmembrane region" description="Helical" evidence="6">
    <location>
        <begin position="86"/>
        <end position="119"/>
    </location>
</feature>
<evidence type="ECO:0000256" key="5">
    <source>
        <dbReference type="ARBA" id="ARBA00023136"/>
    </source>
</evidence>
<dbReference type="Pfam" id="PF01925">
    <property type="entry name" value="TauE"/>
    <property type="match status" value="1"/>
</dbReference>
<evidence type="ECO:0000256" key="6">
    <source>
        <dbReference type="SAM" id="Phobius"/>
    </source>
</evidence>
<evidence type="ECO:0000256" key="1">
    <source>
        <dbReference type="ARBA" id="ARBA00004141"/>
    </source>
</evidence>
<accession>A0AAP0KL75</accession>
<dbReference type="EMBL" id="JBBNAE010000001">
    <property type="protein sequence ID" value="KAK9153813.1"/>
    <property type="molecule type" value="Genomic_DNA"/>
</dbReference>
<evidence type="ECO:0000256" key="2">
    <source>
        <dbReference type="ARBA" id="ARBA00009142"/>
    </source>
</evidence>
<dbReference type="GO" id="GO:0016020">
    <property type="term" value="C:membrane"/>
    <property type="evidence" value="ECO:0007669"/>
    <property type="project" value="UniProtKB-SubCell"/>
</dbReference>
<keyword evidence="3 6" id="KW-0812">Transmembrane</keyword>